<dbReference type="GO" id="GO:0008652">
    <property type="term" value="P:amino acid biosynthetic process"/>
    <property type="evidence" value="ECO:0007669"/>
    <property type="project" value="UniProtKB-KW"/>
</dbReference>
<evidence type="ECO:0000256" key="2">
    <source>
        <dbReference type="ARBA" id="ARBA00004688"/>
    </source>
</evidence>
<dbReference type="GO" id="GO:0005737">
    <property type="term" value="C:cytoplasm"/>
    <property type="evidence" value="ECO:0007669"/>
    <property type="project" value="TreeGrafter"/>
</dbReference>
<dbReference type="UniPathway" id="UPA00053">
    <property type="reaction ID" value="UER00084"/>
</dbReference>
<dbReference type="InterPro" id="IPR006218">
    <property type="entry name" value="DAHP1/KDSA"/>
</dbReference>
<comment type="similarity">
    <text evidence="3 8">Belongs to the class-I DAHP synthase family.</text>
</comment>
<dbReference type="RefSeq" id="WP_190882743.1">
    <property type="nucleotide sequence ID" value="NZ_JADEXS020000001.1"/>
</dbReference>
<name>A0A8J7DAI6_DESMC</name>
<accession>A0A8J7DAI6</accession>
<evidence type="ECO:0000259" key="9">
    <source>
        <dbReference type="Pfam" id="PF00793"/>
    </source>
</evidence>
<keyword evidence="4 8" id="KW-0028">Amino-acid biosynthesis</keyword>
<dbReference type="PANTHER" id="PTHR21225:SF10">
    <property type="entry name" value="PHOSPHO-2-DEHYDRO-3-DEOXYHEPTONATE ALDOLASE, TYR-SENSITIVE"/>
    <property type="match status" value="1"/>
</dbReference>
<keyword evidence="6 8" id="KW-0057">Aromatic amino acid biosynthesis</keyword>
<dbReference type="PANTHER" id="PTHR21225">
    <property type="entry name" value="PHOSPHO-2-DEHYDRO-3-DEOXYHEPTONATE ALDOLASE DAHP SYNTHETASE"/>
    <property type="match status" value="1"/>
</dbReference>
<proteinExistence type="inferred from homology"/>
<evidence type="ECO:0000256" key="1">
    <source>
        <dbReference type="ARBA" id="ARBA00003726"/>
    </source>
</evidence>
<dbReference type="GO" id="GO:0003849">
    <property type="term" value="F:3-deoxy-7-phosphoheptulonate synthase activity"/>
    <property type="evidence" value="ECO:0007669"/>
    <property type="project" value="UniProtKB-EC"/>
</dbReference>
<dbReference type="Pfam" id="PF00793">
    <property type="entry name" value="DAHP_synth_1"/>
    <property type="match status" value="1"/>
</dbReference>
<evidence type="ECO:0000313" key="10">
    <source>
        <dbReference type="EMBL" id="MBE9023371.1"/>
    </source>
</evidence>
<comment type="catalytic activity">
    <reaction evidence="7 8">
        <text>D-erythrose 4-phosphate + phosphoenolpyruvate + H2O = 7-phospho-2-dehydro-3-deoxy-D-arabino-heptonate + phosphate</text>
        <dbReference type="Rhea" id="RHEA:14717"/>
        <dbReference type="ChEBI" id="CHEBI:15377"/>
        <dbReference type="ChEBI" id="CHEBI:16897"/>
        <dbReference type="ChEBI" id="CHEBI:43474"/>
        <dbReference type="ChEBI" id="CHEBI:58394"/>
        <dbReference type="ChEBI" id="CHEBI:58702"/>
        <dbReference type="EC" id="2.5.1.54"/>
    </reaction>
</comment>
<dbReference type="Gene3D" id="3.20.20.70">
    <property type="entry name" value="Aldolase class I"/>
    <property type="match status" value="1"/>
</dbReference>
<dbReference type="FunFam" id="3.20.20.70:FF:000005">
    <property type="entry name" value="Phospho-2-dehydro-3-deoxyheptonate aldolase"/>
    <property type="match status" value="1"/>
</dbReference>
<comment type="caution">
    <text evidence="10">The sequence shown here is derived from an EMBL/GenBank/DDBJ whole genome shotgun (WGS) entry which is preliminary data.</text>
</comment>
<protein>
    <recommendedName>
        <fullName evidence="8">Phospho-2-dehydro-3-deoxyheptonate aldolase</fullName>
        <ecNumber evidence="8">2.5.1.54</ecNumber>
    </recommendedName>
</protein>
<organism evidence="10 11">
    <name type="scientific">Desmonostoc muscorum LEGE 12446</name>
    <dbReference type="NCBI Taxonomy" id="1828758"/>
    <lineage>
        <taxon>Bacteria</taxon>
        <taxon>Bacillati</taxon>
        <taxon>Cyanobacteriota</taxon>
        <taxon>Cyanophyceae</taxon>
        <taxon>Nostocales</taxon>
        <taxon>Nostocaceae</taxon>
        <taxon>Desmonostoc</taxon>
    </lineage>
</organism>
<dbReference type="PIRSF" id="PIRSF001361">
    <property type="entry name" value="DAHP_synthase"/>
    <property type="match status" value="1"/>
</dbReference>
<dbReference type="GO" id="GO:0009423">
    <property type="term" value="P:chorismate biosynthetic process"/>
    <property type="evidence" value="ECO:0007669"/>
    <property type="project" value="UniProtKB-UniPathway"/>
</dbReference>
<evidence type="ECO:0000256" key="5">
    <source>
        <dbReference type="ARBA" id="ARBA00022679"/>
    </source>
</evidence>
<evidence type="ECO:0000256" key="8">
    <source>
        <dbReference type="PIRNR" id="PIRNR001361"/>
    </source>
</evidence>
<evidence type="ECO:0000256" key="7">
    <source>
        <dbReference type="ARBA" id="ARBA00047508"/>
    </source>
</evidence>
<comment type="pathway">
    <text evidence="2 8">Metabolic intermediate biosynthesis; chorismate biosynthesis; chorismate from D-erythrose 4-phosphate and phosphoenolpyruvate: step 1/7.</text>
</comment>
<keyword evidence="11" id="KW-1185">Reference proteome</keyword>
<dbReference type="NCBIfam" id="TIGR00034">
    <property type="entry name" value="aroFGH"/>
    <property type="match status" value="1"/>
</dbReference>
<dbReference type="NCBIfam" id="NF009395">
    <property type="entry name" value="PRK12755.1"/>
    <property type="match status" value="1"/>
</dbReference>
<dbReference type="InterPro" id="IPR006219">
    <property type="entry name" value="DAHP_synth_1"/>
</dbReference>
<dbReference type="EC" id="2.5.1.54" evidence="8"/>
<comment type="function">
    <text evidence="1 8">Stereospecific condensation of phosphoenolpyruvate (PEP) and D-erythrose-4-phosphate (E4P) giving rise to 3-deoxy-D-arabino-heptulosonate-7-phosphate (DAHP).</text>
</comment>
<dbReference type="AlphaFoldDB" id="A0A8J7DAI6"/>
<dbReference type="SUPFAM" id="SSF51569">
    <property type="entry name" value="Aldolase"/>
    <property type="match status" value="1"/>
</dbReference>
<reference evidence="10" key="1">
    <citation type="submission" date="2020-10" db="EMBL/GenBank/DDBJ databases">
        <authorList>
            <person name="Castelo-Branco R."/>
            <person name="Eusebio N."/>
            <person name="Adriana R."/>
            <person name="Vieira A."/>
            <person name="Brugerolle De Fraissinette N."/>
            <person name="Rezende De Castro R."/>
            <person name="Schneider M.P."/>
            <person name="Vasconcelos V."/>
            <person name="Leao P.N."/>
        </authorList>
    </citation>
    <scope>NUCLEOTIDE SEQUENCE</scope>
    <source>
        <strain evidence="10">LEGE 12446</strain>
    </source>
</reference>
<evidence type="ECO:0000256" key="4">
    <source>
        <dbReference type="ARBA" id="ARBA00022605"/>
    </source>
</evidence>
<dbReference type="EMBL" id="JADEXS010000153">
    <property type="protein sequence ID" value="MBE9023371.1"/>
    <property type="molecule type" value="Genomic_DNA"/>
</dbReference>
<dbReference type="GO" id="GO:0009073">
    <property type="term" value="P:aromatic amino acid family biosynthetic process"/>
    <property type="evidence" value="ECO:0007669"/>
    <property type="project" value="UniProtKB-KW"/>
</dbReference>
<evidence type="ECO:0000256" key="3">
    <source>
        <dbReference type="ARBA" id="ARBA00007985"/>
    </source>
</evidence>
<gene>
    <name evidence="10" type="ORF">IQ276_13315</name>
</gene>
<evidence type="ECO:0000313" key="11">
    <source>
        <dbReference type="Proteomes" id="UP000622533"/>
    </source>
</evidence>
<evidence type="ECO:0000256" key="6">
    <source>
        <dbReference type="ARBA" id="ARBA00023141"/>
    </source>
</evidence>
<dbReference type="Proteomes" id="UP000622533">
    <property type="component" value="Unassembled WGS sequence"/>
</dbReference>
<feature type="domain" description="DAHP synthetase I/KDSA" evidence="9">
    <location>
        <begin position="42"/>
        <end position="340"/>
    </location>
</feature>
<sequence>MEISKLLNTNIESSTVLITPIEIKEKLPINNLAAKTVLQGRQAIKDILDGKNSRKLIIVGPCSIHDFNAALEYAEKLKRLADAVQDKFLIVMRVYFEKPRTTVGWKGLINDPDLNDSFNIEKGLFMARNLLLKIAELGLPAATETLDPVTPQYFSDLISWAAIGARTIESQTHREMASGLSMPVGFKNGTDGNIQVAIDAIQSANKLHHFLGIDQRGQISTFQAKGNLYGHIILRGGGGKSNFDTATVAWLEKKLEELKLLQRIVIDCSHGNCYKDHKLQATVFNNIIQQIVDGNRSIIGMMIESNLYEGNQKIPIDLNELKYGVSVTDKCIGWEETEEIILSAHQKLSTDRNITLSSCGMFVSGVPVRNVLTTVG</sequence>
<dbReference type="InterPro" id="IPR013785">
    <property type="entry name" value="Aldolase_TIM"/>
</dbReference>
<keyword evidence="5 8" id="KW-0808">Transferase</keyword>